<dbReference type="PANTHER" id="PTHR48098:SF1">
    <property type="entry name" value="DIACYLGLYCEROL ACYLTRANSFERASE_MYCOLYLTRANSFERASE AG85A"/>
    <property type="match status" value="1"/>
</dbReference>
<dbReference type="InterPro" id="IPR000801">
    <property type="entry name" value="Esterase-like"/>
</dbReference>
<comment type="caution">
    <text evidence="2">The sequence shown here is derived from an EMBL/GenBank/DDBJ whole genome shotgun (WGS) entry which is preliminary data.</text>
</comment>
<evidence type="ECO:0000256" key="1">
    <source>
        <dbReference type="SAM" id="Phobius"/>
    </source>
</evidence>
<keyword evidence="3" id="KW-1185">Reference proteome</keyword>
<dbReference type="InterPro" id="IPR029058">
    <property type="entry name" value="AB_hydrolase_fold"/>
</dbReference>
<dbReference type="InterPro" id="IPR050583">
    <property type="entry name" value="Mycobacterial_A85_antigen"/>
</dbReference>
<dbReference type="PANTHER" id="PTHR48098">
    <property type="entry name" value="ENTEROCHELIN ESTERASE-RELATED"/>
    <property type="match status" value="1"/>
</dbReference>
<dbReference type="Gene3D" id="3.40.50.1820">
    <property type="entry name" value="alpha/beta hydrolase"/>
    <property type="match status" value="1"/>
</dbReference>
<dbReference type="Pfam" id="PF00756">
    <property type="entry name" value="Esterase"/>
    <property type="match status" value="1"/>
</dbReference>
<dbReference type="RefSeq" id="WP_135120172.1">
    <property type="nucleotide sequence ID" value="NZ_SPQZ01000003.1"/>
</dbReference>
<evidence type="ECO:0000313" key="2">
    <source>
        <dbReference type="EMBL" id="TFV98170.1"/>
    </source>
</evidence>
<dbReference type="SUPFAM" id="SSF53474">
    <property type="entry name" value="alpha/beta-Hydrolases"/>
    <property type="match status" value="1"/>
</dbReference>
<dbReference type="AlphaFoldDB" id="A0A4Y9R163"/>
<dbReference type="GO" id="GO:0016747">
    <property type="term" value="F:acyltransferase activity, transferring groups other than amino-acyl groups"/>
    <property type="evidence" value="ECO:0007669"/>
    <property type="project" value="TreeGrafter"/>
</dbReference>
<name>A0A4Y9R163_9MICO</name>
<proteinExistence type="predicted"/>
<accession>A0A4Y9R163</accession>
<dbReference type="Proteomes" id="UP000298127">
    <property type="component" value="Unassembled WGS sequence"/>
</dbReference>
<feature type="transmembrane region" description="Helical" evidence="1">
    <location>
        <begin position="38"/>
        <end position="61"/>
    </location>
</feature>
<organism evidence="2 3">
    <name type="scientific">Orlajensenia leifsoniae</name>
    <dbReference type="NCBI Taxonomy" id="2561933"/>
    <lineage>
        <taxon>Bacteria</taxon>
        <taxon>Bacillati</taxon>
        <taxon>Actinomycetota</taxon>
        <taxon>Actinomycetes</taxon>
        <taxon>Micrococcales</taxon>
        <taxon>Microbacteriaceae</taxon>
        <taxon>Orlajensenia</taxon>
    </lineage>
</organism>
<evidence type="ECO:0000313" key="3">
    <source>
        <dbReference type="Proteomes" id="UP000298127"/>
    </source>
</evidence>
<keyword evidence="1" id="KW-1133">Transmembrane helix</keyword>
<feature type="transmembrane region" description="Helical" evidence="1">
    <location>
        <begin position="73"/>
        <end position="93"/>
    </location>
</feature>
<protein>
    <submittedName>
        <fullName evidence="2">Esterase</fullName>
    </submittedName>
</protein>
<feature type="transmembrane region" description="Helical" evidence="1">
    <location>
        <begin position="102"/>
        <end position="123"/>
    </location>
</feature>
<reference evidence="2 3" key="1">
    <citation type="journal article" date="2018" name="J. Microbiol.">
        <title>Leifsonia flava sp. nov., a novel actinobacterium isolated from the rhizosphere of Aquilegia viridiflora.</title>
        <authorList>
            <person name="Cai Y."/>
            <person name="Tao W.Z."/>
            <person name="Ma Y.J."/>
            <person name="Cheng J."/>
            <person name="Zhang M.Y."/>
            <person name="Zhang Y.X."/>
        </authorList>
    </citation>
    <scope>NUCLEOTIDE SEQUENCE [LARGE SCALE GENOMIC DNA]</scope>
    <source>
        <strain evidence="2 3">SYP-B2174</strain>
    </source>
</reference>
<dbReference type="EMBL" id="SPQZ01000003">
    <property type="protein sequence ID" value="TFV98170.1"/>
    <property type="molecule type" value="Genomic_DNA"/>
</dbReference>
<keyword evidence="1" id="KW-0472">Membrane</keyword>
<gene>
    <name evidence="2" type="ORF">E4M00_09095</name>
</gene>
<feature type="transmembrane region" description="Helical" evidence="1">
    <location>
        <begin position="12"/>
        <end position="31"/>
    </location>
</feature>
<sequence>MDWLLDVDIVGGAAFWAPCLLSAAALLVLLVRRPTRRWVIAAASALLIGVLLGLIGLWLAVDVLGAFGGPVDTATWVWVPVCTGGIALALVTIARPPLWRRVVAVVAIPLFILTAGLIINAAYGITTTVGAVLFVNTTPGIAVIPPTDAAADDPAEPVVDTWTPPADLPQHGRYGVIDPPIPNDASGFDARGAQVYYPPAALVADAPRLPVVIMMMGQPGSPDAAIIASVLDGFAAQHDGLAPIAVVIDQLGTPFADPLCLDSNRGQAESYIMDDVVPWVRDTLRVLRERTDWVVAGYSNGGQCATYLGSKYPETFGSILAVSPEEFAGESDRAGVLDEVFGGDQAAYDAVKATTIMGEGDYPDTRAIFTVGAEDPGYVDDTKRLARAASGAGMDATFISIPNADHGRSGIVGGLTAGFDLLATRLGLAAARG</sequence>
<keyword evidence="1" id="KW-0812">Transmembrane</keyword>